<dbReference type="RefSeq" id="WP_135271182.1">
    <property type="nucleotide sequence ID" value="NZ_SRIB01000008.1"/>
</dbReference>
<dbReference type="PANTHER" id="PTHR43280">
    <property type="entry name" value="ARAC-FAMILY TRANSCRIPTIONAL REGULATOR"/>
    <property type="match status" value="1"/>
</dbReference>
<dbReference type="Gene3D" id="2.60.120.10">
    <property type="entry name" value="Jelly Rolls"/>
    <property type="match status" value="1"/>
</dbReference>
<dbReference type="InterPro" id="IPR018062">
    <property type="entry name" value="HTH_AraC-typ_CS"/>
</dbReference>
<organism evidence="9 10">
    <name type="scientific">Soehngenia longivitae</name>
    <dbReference type="NCBI Taxonomy" id="2562294"/>
    <lineage>
        <taxon>Bacteria</taxon>
        <taxon>Bacillati</taxon>
        <taxon>Bacillota</taxon>
        <taxon>Tissierellia</taxon>
        <taxon>Tissierellales</taxon>
        <taxon>Tissierellaceae</taxon>
        <taxon>Soehngenia</taxon>
    </lineage>
</organism>
<dbReference type="SUPFAM" id="SSF51011">
    <property type="entry name" value="Glycosyl hydrolase domain"/>
    <property type="match status" value="1"/>
</dbReference>
<dbReference type="PROSITE" id="PS00041">
    <property type="entry name" value="HTH_ARAC_FAMILY_1"/>
    <property type="match status" value="1"/>
</dbReference>
<dbReference type="InterPro" id="IPR009057">
    <property type="entry name" value="Homeodomain-like_sf"/>
</dbReference>
<dbReference type="GO" id="GO:0005975">
    <property type="term" value="P:carbohydrate metabolic process"/>
    <property type="evidence" value="ECO:0007669"/>
    <property type="project" value="InterPro"/>
</dbReference>
<dbReference type="Pfam" id="PF02311">
    <property type="entry name" value="AraC_binding"/>
    <property type="match status" value="1"/>
</dbReference>
<dbReference type="EMBL" id="SRIB01000008">
    <property type="protein sequence ID" value="TFZ39866.1"/>
    <property type="molecule type" value="Genomic_DNA"/>
</dbReference>
<sequence>MNYYYEPINKDEKIPIKIFTQTLEQFPFHWHDEAEIIFVLKGKCSIYIDNNVTELIKGDIFIINSREIHQLKSSDQPKCELLVFQFDLDYFEDKHKGINNLTFKVDINKDNNDIIDRIKSILAMIMDQTLKHGEYYELRIELLFTELILLLVDNFAVRNNINSASINNDSEKVFEIIEFIKDNIDNQNLTIKLIAEKFHYNSQYLSKYFKKSTGIPIKKYIENLRVSRSINDLKYTDLKIVDLALKNGFPDTKSYYRAFKNSMGITPNEFRNEHKVDISYMDFKNYFSINTEELLSELFLYLDNSKPIITSADTATKEINILLDLNQLNVELPTLQKPWENLITIGYSVEGLRKDQLDIIEKVQKDIGFKYIRFHGIFSDFLSIYNEDSLGKTFYDYNDLDMLIDSLMKLDIKPFIELTFIPTKLTQNGNTIFKWKDSISKPSDINKWNDLIDNFIRHIIDRYGIDEVKDWYFEVWNEPEIEGVFWDGSKEEFFEFFVSTYQTIKNISKDLKVGGVGNMSFLLFLDWLDKFYQYINEKDVKLDFYSFHVYSVELVESITEISKLKEKIDVNDYEAVKYKAKLGDENKVSDYITLSIDRVQKLHNFTKEEYWITEFNSSTISRDLIHDTVYMSSFLVKNYLENFEKVKGIGYWTLTDLNNEFEIEKALFYGGFGLFTYNGIPKASYNAYNLLHELKGNILEKNSNYIVLKDKDDVYLMFHNYIHYDAQYENLDFSRINLLDRYSIFDEYNTKFNINLNGLSGNYKVEQYIVNREHGSSFDAWVEMGYPKYPSLVQIEYLKSRSVPKILYEEMELADKFEETFVLLPHEIRLVKLIKLYK</sequence>
<dbReference type="Pfam" id="PF12833">
    <property type="entry name" value="HTH_18"/>
    <property type="match status" value="1"/>
</dbReference>
<dbReference type="InterPro" id="IPR017853">
    <property type="entry name" value="GH"/>
</dbReference>
<keyword evidence="10" id="KW-1185">Reference proteome</keyword>
<evidence type="ECO:0000313" key="9">
    <source>
        <dbReference type="EMBL" id="TFZ39866.1"/>
    </source>
</evidence>
<keyword evidence="3" id="KW-0805">Transcription regulation</keyword>
<feature type="domain" description="HTH araC/xylS-type" evidence="8">
    <location>
        <begin position="174"/>
        <end position="273"/>
    </location>
</feature>
<dbReference type="Pfam" id="PF01229">
    <property type="entry name" value="Glyco_hydro_39"/>
    <property type="match status" value="1"/>
</dbReference>
<dbReference type="Proteomes" id="UP000298381">
    <property type="component" value="Unassembled WGS sequence"/>
</dbReference>
<dbReference type="InterPro" id="IPR018060">
    <property type="entry name" value="HTH_AraC"/>
</dbReference>
<dbReference type="InterPro" id="IPR014710">
    <property type="entry name" value="RmlC-like_jellyroll"/>
</dbReference>
<evidence type="ECO:0000256" key="7">
    <source>
        <dbReference type="PIRSR" id="PIRSR600514-1"/>
    </source>
</evidence>
<keyword evidence="5" id="KW-0804">Transcription</keyword>
<proteinExistence type="inferred from homology"/>
<dbReference type="Gene3D" id="1.10.10.60">
    <property type="entry name" value="Homeodomain-like"/>
    <property type="match status" value="2"/>
</dbReference>
<dbReference type="Gene3D" id="3.20.20.80">
    <property type="entry name" value="Glycosidases"/>
    <property type="match status" value="1"/>
</dbReference>
<dbReference type="GO" id="GO:0003700">
    <property type="term" value="F:DNA-binding transcription factor activity"/>
    <property type="evidence" value="ECO:0007669"/>
    <property type="project" value="InterPro"/>
</dbReference>
<keyword evidence="2" id="KW-0378">Hydrolase</keyword>
<dbReference type="InterPro" id="IPR003313">
    <property type="entry name" value="AraC-bd"/>
</dbReference>
<evidence type="ECO:0000256" key="6">
    <source>
        <dbReference type="ARBA" id="ARBA00023295"/>
    </source>
</evidence>
<name>A0A4Z0D4J2_9FIRM</name>
<evidence type="ECO:0000256" key="4">
    <source>
        <dbReference type="ARBA" id="ARBA00023125"/>
    </source>
</evidence>
<evidence type="ECO:0000259" key="8">
    <source>
        <dbReference type="PROSITE" id="PS01124"/>
    </source>
</evidence>
<dbReference type="PANTHER" id="PTHR43280:SF2">
    <property type="entry name" value="HTH-TYPE TRANSCRIPTIONAL REGULATOR EXSA"/>
    <property type="match status" value="1"/>
</dbReference>
<evidence type="ECO:0000313" key="10">
    <source>
        <dbReference type="Proteomes" id="UP000298381"/>
    </source>
</evidence>
<dbReference type="PROSITE" id="PS01124">
    <property type="entry name" value="HTH_ARAC_FAMILY_2"/>
    <property type="match status" value="1"/>
</dbReference>
<dbReference type="Gene3D" id="2.60.40.1500">
    <property type="entry name" value="Glycosyl hydrolase domain, family 39"/>
    <property type="match status" value="1"/>
</dbReference>
<dbReference type="InterPro" id="IPR037923">
    <property type="entry name" value="HTH-like"/>
</dbReference>
<dbReference type="SMART" id="SM00342">
    <property type="entry name" value="HTH_ARAC"/>
    <property type="match status" value="1"/>
</dbReference>
<dbReference type="CDD" id="cd02208">
    <property type="entry name" value="cupin_RmlC-like"/>
    <property type="match status" value="1"/>
</dbReference>
<dbReference type="AlphaFoldDB" id="A0A4Z0D4J2"/>
<comment type="similarity">
    <text evidence="1">Belongs to the glycosyl hydrolase 39 family.</text>
</comment>
<dbReference type="SUPFAM" id="SSF51445">
    <property type="entry name" value="(Trans)glycosidases"/>
    <property type="match status" value="1"/>
</dbReference>
<dbReference type="SUPFAM" id="SSF46689">
    <property type="entry name" value="Homeodomain-like"/>
    <property type="match status" value="1"/>
</dbReference>
<dbReference type="GO" id="GO:0043565">
    <property type="term" value="F:sequence-specific DNA binding"/>
    <property type="evidence" value="ECO:0007669"/>
    <property type="project" value="InterPro"/>
</dbReference>
<dbReference type="GO" id="GO:0004553">
    <property type="term" value="F:hydrolase activity, hydrolyzing O-glycosyl compounds"/>
    <property type="evidence" value="ECO:0007669"/>
    <property type="project" value="InterPro"/>
</dbReference>
<keyword evidence="6" id="KW-0326">Glycosidase</keyword>
<evidence type="ECO:0000256" key="3">
    <source>
        <dbReference type="ARBA" id="ARBA00023015"/>
    </source>
</evidence>
<comment type="caution">
    <text evidence="9">The sequence shown here is derived from an EMBL/GenBank/DDBJ whole genome shotgun (WGS) entry which is preliminary data.</text>
</comment>
<protein>
    <submittedName>
        <fullName evidence="9">Helix-turn-helix domain-containing protein</fullName>
    </submittedName>
</protein>
<dbReference type="InterPro" id="IPR049166">
    <property type="entry name" value="GH39_cat"/>
</dbReference>
<dbReference type="PRINTS" id="PR00745">
    <property type="entry name" value="GLHYDRLASE39"/>
</dbReference>
<feature type="active site" description="Proton donor" evidence="7">
    <location>
        <position position="478"/>
    </location>
</feature>
<evidence type="ECO:0000256" key="2">
    <source>
        <dbReference type="ARBA" id="ARBA00022801"/>
    </source>
</evidence>
<dbReference type="SUPFAM" id="SSF51215">
    <property type="entry name" value="Regulatory protein AraC"/>
    <property type="match status" value="1"/>
</dbReference>
<keyword evidence="4" id="KW-0238">DNA-binding</keyword>
<reference evidence="9 10" key="1">
    <citation type="submission" date="2019-03" db="EMBL/GenBank/DDBJ databases">
        <title>Draft genome sequence data and analysis of a Fermenting Bacterium, Soehngenia longevitae strain 1933PT, isolated from petroleum reservoir in Azerbaijan.</title>
        <authorList>
            <person name="Grouzdev D.S."/>
            <person name="Bidzhieva S.K."/>
            <person name="Sokolova D.S."/>
            <person name="Tourova T.P."/>
            <person name="Poltaraus A.B."/>
            <person name="Nazina T.N."/>
        </authorList>
    </citation>
    <scope>NUCLEOTIDE SEQUENCE [LARGE SCALE GENOMIC DNA]</scope>
    <source>
        <strain evidence="9 10">1933P</strain>
    </source>
</reference>
<evidence type="ECO:0000256" key="1">
    <source>
        <dbReference type="ARBA" id="ARBA00008875"/>
    </source>
</evidence>
<accession>A0A4Z0D4J2</accession>
<gene>
    <name evidence="9" type="ORF">E4100_06275</name>
</gene>
<evidence type="ECO:0000256" key="5">
    <source>
        <dbReference type="ARBA" id="ARBA00023163"/>
    </source>
</evidence>
<dbReference type="OrthoDB" id="9776971at2"/>
<dbReference type="InterPro" id="IPR000514">
    <property type="entry name" value="Glyco_hydro_39"/>
</dbReference>